<evidence type="ECO:0000313" key="1">
    <source>
        <dbReference type="EMBL" id="TZE80291.1"/>
    </source>
</evidence>
<proteinExistence type="predicted"/>
<name>A0A5D8Q741_9THEO</name>
<comment type="caution">
    <text evidence="1">The sequence shown here is derived from an EMBL/GenBank/DDBJ whole genome shotgun (WGS) entry which is preliminary data.</text>
</comment>
<dbReference type="AlphaFoldDB" id="A0A5D8Q741"/>
<reference evidence="1 2" key="1">
    <citation type="submission" date="2019-08" db="EMBL/GenBank/DDBJ databases">
        <title>Calorimonas adulescens gen. nov., sp. nov., an anaerobic thermophilic bacterium from Sakhalin hot spring.</title>
        <authorList>
            <person name="Khomyakova M.A."/>
            <person name="Merkel A.Y."/>
            <person name="Novikov A."/>
            <person name="Bonch-Osmolovskaya E.A."/>
            <person name="Slobodkin A.I."/>
        </authorList>
    </citation>
    <scope>NUCLEOTIDE SEQUENCE [LARGE SCALE GENOMIC DNA]</scope>
    <source>
        <strain evidence="1 2">A05MB</strain>
    </source>
</reference>
<evidence type="ECO:0000313" key="2">
    <source>
        <dbReference type="Proteomes" id="UP000322976"/>
    </source>
</evidence>
<dbReference type="Proteomes" id="UP000322976">
    <property type="component" value="Unassembled WGS sequence"/>
</dbReference>
<dbReference type="EMBL" id="VTPS01000034">
    <property type="protein sequence ID" value="TZE80291.1"/>
    <property type="molecule type" value="Genomic_DNA"/>
</dbReference>
<gene>
    <name evidence="1" type="ORF">FWJ32_12890</name>
</gene>
<sequence>MVLLETKVNRATASNFILDIKVKSDYLRFHKKFQKISGEETRNGLDSCALRRCGGYVYE</sequence>
<organism evidence="1 2">
    <name type="scientific">Calorimonas adulescens</name>
    <dbReference type="NCBI Taxonomy" id="2606906"/>
    <lineage>
        <taxon>Bacteria</taxon>
        <taxon>Bacillati</taxon>
        <taxon>Bacillota</taxon>
        <taxon>Clostridia</taxon>
        <taxon>Thermoanaerobacterales</taxon>
        <taxon>Thermoanaerobacteraceae</taxon>
        <taxon>Calorimonas</taxon>
    </lineage>
</organism>
<accession>A0A5D8Q741</accession>
<keyword evidence="2" id="KW-1185">Reference proteome</keyword>
<protein>
    <submittedName>
        <fullName evidence="1">Uncharacterized protein</fullName>
    </submittedName>
</protein>